<comment type="catalytic activity">
    <reaction evidence="10">
        <text>an alpha-D-Man-(1-&gt;2)-alpha-D-Man-(1-&gt;2)-alpha-D-Man-(1-&gt;3)-[alpha-D-Man-(1-&gt;6)]-beta-D-Man-(1-&gt;4)-beta-D-GlcNAc-(1-&gt;4)-alpha-D-GlcNAc-diphospho-di-trans,poly-cis-dolichol + a di-trans,poly-cis-dolichyl beta-D-mannosyl phosphate = an alpha-D-Man-(1-&gt;2)-alpha-D-Man-(1-&gt;2)-alpha-D-Man-(1-&gt;3)-[alpha-D-Man-(1-&gt;3)-alpha-D-Man-(1-&gt;6)]-beta-D-Man-(1-&gt;4)-beta-D-GlcNAc-(1-&gt;4)-alpha-D-GlcNAc-diphospho-di-trans,poly-cis-dolichol + a di-trans,poly-cis-dolichyl phosphate + H(+)</text>
        <dbReference type="Rhea" id="RHEA:29527"/>
        <dbReference type="Rhea" id="RHEA-COMP:19498"/>
        <dbReference type="Rhea" id="RHEA-COMP:19501"/>
        <dbReference type="Rhea" id="RHEA-COMP:19516"/>
        <dbReference type="Rhea" id="RHEA-COMP:19517"/>
        <dbReference type="ChEBI" id="CHEBI:15378"/>
        <dbReference type="ChEBI" id="CHEBI:57683"/>
        <dbReference type="ChEBI" id="CHEBI:58211"/>
        <dbReference type="ChEBI" id="CHEBI:132515"/>
        <dbReference type="ChEBI" id="CHEBI:132516"/>
        <dbReference type="EC" id="2.4.1.258"/>
    </reaction>
    <physiologicalReaction direction="left-to-right" evidence="10">
        <dbReference type="Rhea" id="RHEA:29528"/>
    </physiologicalReaction>
</comment>
<gene>
    <name evidence="13" type="primary">LOC108558978</name>
</gene>
<keyword evidence="7" id="KW-0256">Endoplasmic reticulum</keyword>
<evidence type="ECO:0000256" key="3">
    <source>
        <dbReference type="ARBA" id="ARBA00011964"/>
    </source>
</evidence>
<dbReference type="PANTHER" id="PTHR12646:SF0">
    <property type="entry name" value="DOL-P-MAN:MAN(5)GLCNAC(2)-PP-DOL ALPHA-1,3-MANNOSYLTRANSFERASE"/>
    <property type="match status" value="1"/>
</dbReference>
<evidence type="ECO:0000256" key="9">
    <source>
        <dbReference type="ARBA" id="ARBA00023136"/>
    </source>
</evidence>
<keyword evidence="8 11" id="KW-1133">Transmembrane helix</keyword>
<dbReference type="RefSeq" id="XP_017771575.1">
    <property type="nucleotide sequence ID" value="XM_017916086.1"/>
</dbReference>
<keyword evidence="12" id="KW-1185">Reference proteome</keyword>
<dbReference type="GeneID" id="108558978"/>
<feature type="transmembrane region" description="Helical" evidence="11">
    <location>
        <begin position="34"/>
        <end position="54"/>
    </location>
</feature>
<feature type="transmembrane region" description="Helical" evidence="11">
    <location>
        <begin position="384"/>
        <end position="403"/>
    </location>
</feature>
<proteinExistence type="predicted"/>
<dbReference type="InterPro" id="IPR007873">
    <property type="entry name" value="Glycosyltransferase_ALG3"/>
</dbReference>
<dbReference type="Proteomes" id="UP000695000">
    <property type="component" value="Unplaced"/>
</dbReference>
<evidence type="ECO:0000313" key="13">
    <source>
        <dbReference type="RefSeq" id="XP_017771575.1"/>
    </source>
</evidence>
<feature type="transmembrane region" description="Helical" evidence="11">
    <location>
        <begin position="225"/>
        <end position="244"/>
    </location>
</feature>
<comment type="pathway">
    <text evidence="2">Protein modification; protein glycosylation.</text>
</comment>
<evidence type="ECO:0000256" key="7">
    <source>
        <dbReference type="ARBA" id="ARBA00022824"/>
    </source>
</evidence>
<keyword evidence="9 11" id="KW-0472">Membrane</keyword>
<evidence type="ECO:0000256" key="4">
    <source>
        <dbReference type="ARBA" id="ARBA00022676"/>
    </source>
</evidence>
<name>A0ABM1MAH5_NICVS</name>
<dbReference type="PANTHER" id="PTHR12646">
    <property type="entry name" value="NOT56 - RELATED"/>
    <property type="match status" value="1"/>
</dbReference>
<keyword evidence="4" id="KW-0328">Glycosyltransferase</keyword>
<evidence type="ECO:0000313" key="12">
    <source>
        <dbReference type="Proteomes" id="UP000695000"/>
    </source>
</evidence>
<evidence type="ECO:0000256" key="1">
    <source>
        <dbReference type="ARBA" id="ARBA00004477"/>
    </source>
</evidence>
<feature type="transmembrane region" description="Helical" evidence="11">
    <location>
        <begin position="189"/>
        <end position="213"/>
    </location>
</feature>
<dbReference type="Pfam" id="PF05208">
    <property type="entry name" value="ALG3"/>
    <property type="match status" value="1"/>
</dbReference>
<feature type="transmembrane region" description="Helical" evidence="11">
    <location>
        <begin position="415"/>
        <end position="436"/>
    </location>
</feature>
<evidence type="ECO:0000256" key="8">
    <source>
        <dbReference type="ARBA" id="ARBA00022989"/>
    </source>
</evidence>
<accession>A0ABM1MAH5</accession>
<evidence type="ECO:0000256" key="10">
    <source>
        <dbReference type="ARBA" id="ARBA00049506"/>
    </source>
</evidence>
<protein>
    <recommendedName>
        <fullName evidence="3">dolichyl-P-Man:Man5GlcNAc2-PP-dolichol alpha-1,3-mannosyltransferase</fullName>
        <ecNumber evidence="3">2.4.1.258</ecNumber>
    </recommendedName>
</protein>
<keyword evidence="5" id="KW-0808">Transferase</keyword>
<evidence type="ECO:0000256" key="11">
    <source>
        <dbReference type="SAM" id="Phobius"/>
    </source>
</evidence>
<evidence type="ECO:0000256" key="5">
    <source>
        <dbReference type="ARBA" id="ARBA00022679"/>
    </source>
</evidence>
<organism evidence="12 13">
    <name type="scientific">Nicrophorus vespilloides</name>
    <name type="common">Boreal carrion beetle</name>
    <dbReference type="NCBI Taxonomy" id="110193"/>
    <lineage>
        <taxon>Eukaryota</taxon>
        <taxon>Metazoa</taxon>
        <taxon>Ecdysozoa</taxon>
        <taxon>Arthropoda</taxon>
        <taxon>Hexapoda</taxon>
        <taxon>Insecta</taxon>
        <taxon>Pterygota</taxon>
        <taxon>Neoptera</taxon>
        <taxon>Endopterygota</taxon>
        <taxon>Coleoptera</taxon>
        <taxon>Polyphaga</taxon>
        <taxon>Staphyliniformia</taxon>
        <taxon>Silphidae</taxon>
        <taxon>Nicrophorinae</taxon>
        <taxon>Nicrophorus</taxon>
    </lineage>
</organism>
<reference evidence="13" key="1">
    <citation type="submission" date="2025-08" db="UniProtKB">
        <authorList>
            <consortium name="RefSeq"/>
        </authorList>
    </citation>
    <scope>IDENTIFICATION</scope>
    <source>
        <tissue evidence="13">Whole Larva</tissue>
    </source>
</reference>
<keyword evidence="6 11" id="KW-0812">Transmembrane</keyword>
<evidence type="ECO:0000256" key="6">
    <source>
        <dbReference type="ARBA" id="ARBA00022692"/>
    </source>
</evidence>
<comment type="subcellular location">
    <subcellularLocation>
        <location evidence="1">Endoplasmic reticulum membrane</location>
        <topology evidence="1">Multi-pass membrane protein</topology>
    </subcellularLocation>
</comment>
<feature type="transmembrane region" description="Helical" evidence="11">
    <location>
        <begin position="165"/>
        <end position="183"/>
    </location>
</feature>
<feature type="transmembrane region" description="Helical" evidence="11">
    <location>
        <begin position="448"/>
        <end position="468"/>
    </location>
</feature>
<feature type="transmembrane region" description="Helical" evidence="11">
    <location>
        <begin position="281"/>
        <end position="302"/>
    </location>
</feature>
<dbReference type="EC" id="2.4.1.258" evidence="3"/>
<sequence>MVKNKGNLVSVGAWSKKKMFSVSSLKKLLFDPNYITPVCLLLFVGEIFLNLYIVGNVKYTEIDWIAYMQEVEGFLNGTLDYAELKGDTGPCVYPAGFLYLYSILYYLTSQGTNIRLAQYIFMGLYLAQTYLTYDIYRKTCKVPGYALILSAATSYRIHSIYVLRLFNDPFAVFFFYLSLHFLLDGKWKTASVIFSIAVSIKMNILLYAPALFIAYITNLSHLNTFINLAICGVIQLILGAPFLYTNPYSYLKASFDLGRVFEHKWTVNYRFLDVEIFENKVFHLSLLAVHLVLLGIFAKPIWRFMRSYANLRGLIVQMRNQTLKSSKKEKEKLEKEDELSADQQQFLDNLERQFKHRAGAVSKKQLKSETEEKVTINFYKISQLMILPFFVTNFIGIVCARSLHYQFYSWYFHSLLYLAFSTKYSKPFTFLLLALIEYSWNTYPSTNASSSILHICHVSILLGVYSTMTA</sequence>
<evidence type="ECO:0000256" key="2">
    <source>
        <dbReference type="ARBA" id="ARBA00004922"/>
    </source>
</evidence>